<comment type="similarity">
    <text evidence="1">Belongs to the lysine N-acyltransferase MbtK family.</text>
</comment>
<feature type="compositionally biased region" description="Polar residues" evidence="2">
    <location>
        <begin position="622"/>
        <end position="633"/>
    </location>
</feature>
<dbReference type="Pfam" id="PF13523">
    <property type="entry name" value="Acetyltransf_8"/>
    <property type="match status" value="1"/>
</dbReference>
<proteinExistence type="inferred from homology"/>
<feature type="region of interest" description="Disordered" evidence="2">
    <location>
        <begin position="592"/>
        <end position="633"/>
    </location>
</feature>
<organism evidence="4 5">
    <name type="scientific">Ustilago bromivora</name>
    <dbReference type="NCBI Taxonomy" id="307758"/>
    <lineage>
        <taxon>Eukaryota</taxon>
        <taxon>Fungi</taxon>
        <taxon>Dikarya</taxon>
        <taxon>Basidiomycota</taxon>
        <taxon>Ustilaginomycotina</taxon>
        <taxon>Ustilaginomycetes</taxon>
        <taxon>Ustilaginales</taxon>
        <taxon>Ustilaginaceae</taxon>
        <taxon>Ustilago</taxon>
    </lineage>
</organism>
<feature type="region of interest" description="Disordered" evidence="2">
    <location>
        <begin position="1212"/>
        <end position="1237"/>
    </location>
</feature>
<dbReference type="SUPFAM" id="SSF55729">
    <property type="entry name" value="Acyl-CoA N-acyltransferases (Nat)"/>
    <property type="match status" value="1"/>
</dbReference>
<feature type="compositionally biased region" description="Polar residues" evidence="2">
    <location>
        <begin position="1295"/>
        <end position="1312"/>
    </location>
</feature>
<reference evidence="4" key="1">
    <citation type="submission" date="2018-08" db="EMBL/GenBank/DDBJ databases">
        <authorList>
            <person name="Guldener U."/>
        </authorList>
    </citation>
    <scope>NUCLEOTIDE SEQUENCE</scope>
    <source>
        <strain evidence="4">UB2</strain>
    </source>
</reference>
<keyword evidence="5" id="KW-1185">Reference proteome</keyword>
<dbReference type="Proteomes" id="UP000658997">
    <property type="component" value="Unassembled WGS sequence"/>
</dbReference>
<dbReference type="GO" id="GO:0008270">
    <property type="term" value="F:zinc ion binding"/>
    <property type="evidence" value="ECO:0007669"/>
    <property type="project" value="InterPro"/>
</dbReference>
<evidence type="ECO:0000313" key="5">
    <source>
        <dbReference type="Proteomes" id="UP000658997"/>
    </source>
</evidence>
<feature type="compositionally biased region" description="Low complexity" evidence="2">
    <location>
        <begin position="609"/>
        <end position="619"/>
    </location>
</feature>
<dbReference type="InterPro" id="IPR016181">
    <property type="entry name" value="Acyl_CoA_acyltransferase"/>
</dbReference>
<comment type="caution">
    <text evidence="4">The sequence shown here is derived from an EMBL/GenBank/DDBJ whole genome shotgun (WGS) entry which is preliminary data.</text>
</comment>
<evidence type="ECO:0000256" key="1">
    <source>
        <dbReference type="ARBA" id="ARBA00009893"/>
    </source>
</evidence>
<dbReference type="PANTHER" id="PTHR31438">
    <property type="entry name" value="LYSINE N-ACYLTRANSFERASE C17G9.06C-RELATED"/>
    <property type="match status" value="1"/>
</dbReference>
<gene>
    <name evidence="4" type="ORF">UBRO2_01087</name>
</gene>
<dbReference type="GO" id="GO:0019290">
    <property type="term" value="P:siderophore biosynthetic process"/>
    <property type="evidence" value="ECO:0007669"/>
    <property type="project" value="InterPro"/>
</dbReference>
<dbReference type="PANTHER" id="PTHR31438:SF1">
    <property type="entry name" value="LYSINE N-ACYLTRANSFERASE C17G9.06C-RELATED"/>
    <property type="match status" value="1"/>
</dbReference>
<dbReference type="GO" id="GO:0016410">
    <property type="term" value="F:N-acyltransferase activity"/>
    <property type="evidence" value="ECO:0007669"/>
    <property type="project" value="TreeGrafter"/>
</dbReference>
<sequence>MSALVHLASPQTKKAPVFVEPGRYPLALPDGHKFTITVSHDKGSSSHADNETEERVRHLVKLDSPRPHATLDSTNVLHIISPLPPYPNPSAEPDTNGLAFRTTRFAECQLQSEGNDAAKEHVQTNAHHVWGWVNVIFALWPQQEHVLLKTDGLDPSLASALIKSGLAALDPSNPPLLSTSGAKTQIDTSRLLIPRAAFWQGCNSPTTGFAPWILPLADAATRSALLSSNSETVTNPLTAPFRPPPSAGPIYSRFIPRLNSHLAFRVASSTNSKDVDLLTAWHNTDRVNEGWRQRLTRQDQLAGMQKNERNPYTIGLIGEWDGEPWGYVEIYYSKQSNLKDFYNAGQHDRGFHALHQHQRLPPTRHPNPPLSYSFGSQYPPMLAFIVMDQYDHFSALSAPSGSYPSASNGNTNILLNGGMVSSEDLTEMPRIQKRPRRTHARRSCQMCQQRKARCELPDLDVPSGPLPLPEHQACHRCKTLQISCIVDDANKKKAKKPAADGMNSKPASTKKRDFVPNAVRQQGMRKSSTNASLSSSLGEPMSIASTGSSNAASLLPSGVASADTDADADNLKYAGGRVFADQIVYPAEARLVSRTPESSSDEGTPPPSAANNDQASAASGRAGSTETYIQTNDRCPNDTANIDIWERFSTCSRPLTLLTELVPRQNGFASKVFRLVSARATIETDITELVSNEKSKILSDWCEENLTLWLPHVSNAHQLRQDALQGKQTLSTQLLEQVLYLIAMQHIRDPKDDVVRFSVARFVIRDLARVMMTSPRSQKAVEALELLALFPVDVSVIPGPSRNRIRTDSLISTAERFARSVRLDRVALTAAAPYSFFSSNNQLDDFETKRTAMEWASVKTWHNCFTMGDDELYESVDERFFCDDWSRSLMLTTEEDAAPLDLTPEPREARLSEEELAIGTEYHMFAERRWSRRRRIGSTGLAMRCLAMKQLLVAFDAIRNSPIDVSEPVRIANVSKIFDEYTRQISAVDQEFRGHLVDGPDGCQVLSTWLTLETTAGYLLVLGTGILRSLGIDKKESLPSHELALLIQDENASAVMRTFLTRYGEQRILAAEKVLVNVSLLCSEARSGRVAPSEDWTRDMLQATHSPTPNKKRWMVEGQSRTVLPMMNVCGYALEAAFNAMEMHATMFKLWKTPPKRSESWQTVFSNVIKAMLSLDPKGSIQNGSIPATCAYVLQGMLKVIVTWTDCLRKKESQRTTANTPGRGAREGGGVGGRANGFSSAPDVARYEALLQNYAQQQPQGLANGGFSVTASLFEANLPHQAQGYSDLRSKFCPNPTSNMRSQSYQPDTTESLAAAIPPPHFTNLAQQQSYSFPQLPPSAMDTSSYRSNPSNSSSHSHSPPHIADYTSANGMQGAAVNGNGEGTLVGGMNTNANGEQMPAVAINSLDFILNDVLGSSEWSGILRDIWRTDI</sequence>
<dbReference type="SUPFAM" id="SSF57701">
    <property type="entry name" value="Zn2/Cys6 DNA-binding domain"/>
    <property type="match status" value="1"/>
</dbReference>
<dbReference type="InterPro" id="IPR036864">
    <property type="entry name" value="Zn2-C6_fun-type_DNA-bd_sf"/>
</dbReference>
<feature type="region of interest" description="Disordered" evidence="2">
    <location>
        <begin position="495"/>
        <end position="549"/>
    </location>
</feature>
<evidence type="ECO:0000259" key="3">
    <source>
        <dbReference type="SMART" id="SM01006"/>
    </source>
</evidence>
<dbReference type="EMBL" id="ULHB01000012">
    <property type="protein sequence ID" value="SYW75932.1"/>
    <property type="molecule type" value="Genomic_DNA"/>
</dbReference>
<feature type="compositionally biased region" description="Low complexity" evidence="2">
    <location>
        <begin position="1344"/>
        <end position="1362"/>
    </location>
</feature>
<evidence type="ECO:0000313" key="4">
    <source>
        <dbReference type="EMBL" id="SYW75932.1"/>
    </source>
</evidence>
<dbReference type="Gene3D" id="4.10.240.10">
    <property type="entry name" value="Zn(2)-C6 fungal-type DNA-binding domain"/>
    <property type="match status" value="1"/>
</dbReference>
<dbReference type="InterPro" id="IPR019432">
    <property type="entry name" value="Acyltransferase_MbtK/IucB-like"/>
</dbReference>
<evidence type="ECO:0000256" key="2">
    <source>
        <dbReference type="SAM" id="MobiDB-lite"/>
    </source>
</evidence>
<dbReference type="SMART" id="SM01006">
    <property type="entry name" value="AlcB"/>
    <property type="match status" value="1"/>
</dbReference>
<feature type="compositionally biased region" description="Low complexity" evidence="2">
    <location>
        <begin position="527"/>
        <end position="536"/>
    </location>
</feature>
<dbReference type="Gene3D" id="3.40.630.30">
    <property type="match status" value="1"/>
</dbReference>
<feature type="region of interest" description="Disordered" evidence="2">
    <location>
        <begin position="1287"/>
        <end position="1316"/>
    </location>
</feature>
<accession>A0A8H8QID8</accession>
<protein>
    <recommendedName>
        <fullName evidence="3">Acyltransferase MbtK/IucB-like conserved domain-containing protein</fullName>
    </recommendedName>
</protein>
<dbReference type="GO" id="GO:0000981">
    <property type="term" value="F:DNA-binding transcription factor activity, RNA polymerase II-specific"/>
    <property type="evidence" value="ECO:0007669"/>
    <property type="project" value="InterPro"/>
</dbReference>
<name>A0A8H8QID8_9BASI</name>
<feature type="region of interest" description="Disordered" evidence="2">
    <location>
        <begin position="1333"/>
        <end position="1378"/>
    </location>
</feature>
<feature type="domain" description="Acyltransferase MbtK/IucB-like conserved" evidence="3">
    <location>
        <begin position="265"/>
        <end position="314"/>
    </location>
</feature>